<dbReference type="SUPFAM" id="SSF55874">
    <property type="entry name" value="ATPase domain of HSP90 chaperone/DNA topoisomerase II/histidine kinase"/>
    <property type="match status" value="1"/>
</dbReference>
<proteinExistence type="predicted"/>
<keyword evidence="2" id="KW-0067">ATP-binding</keyword>
<dbReference type="Proteomes" id="UP001235341">
    <property type="component" value="Chromosome"/>
</dbReference>
<dbReference type="InterPro" id="IPR036890">
    <property type="entry name" value="HATPase_C_sf"/>
</dbReference>
<keyword evidence="2" id="KW-0547">Nucleotide-binding</keyword>
<dbReference type="Gene3D" id="3.30.565.10">
    <property type="entry name" value="Histidine kinase-like ATPase, C-terminal domain"/>
    <property type="match status" value="1"/>
</dbReference>
<evidence type="ECO:0000313" key="3">
    <source>
        <dbReference type="Proteomes" id="UP001235341"/>
    </source>
</evidence>
<organism evidence="2 3">
    <name type="scientific">Serratia fonticola</name>
    <dbReference type="NCBI Taxonomy" id="47917"/>
    <lineage>
        <taxon>Bacteria</taxon>
        <taxon>Pseudomonadati</taxon>
        <taxon>Pseudomonadota</taxon>
        <taxon>Gammaproteobacteria</taxon>
        <taxon>Enterobacterales</taxon>
        <taxon>Yersiniaceae</taxon>
        <taxon>Serratia</taxon>
    </lineage>
</organism>
<evidence type="ECO:0000259" key="1">
    <source>
        <dbReference type="Pfam" id="PF24391"/>
    </source>
</evidence>
<dbReference type="RefSeq" id="WP_309205863.1">
    <property type="nucleotide sequence ID" value="NZ_CP133586.1"/>
</dbReference>
<keyword evidence="3" id="KW-1185">Reference proteome</keyword>
<feature type="domain" description="HD-CE" evidence="1">
    <location>
        <begin position="43"/>
        <end position="303"/>
    </location>
</feature>
<protein>
    <submittedName>
        <fullName evidence="2">ATP-binding protein</fullName>
    </submittedName>
</protein>
<name>A0ABY9PQA4_SERFO</name>
<gene>
    <name evidence="2" type="ORF">RFB13_03255</name>
</gene>
<dbReference type="GO" id="GO:0005524">
    <property type="term" value="F:ATP binding"/>
    <property type="evidence" value="ECO:0007669"/>
    <property type="project" value="UniProtKB-KW"/>
</dbReference>
<dbReference type="Pfam" id="PF24391">
    <property type="entry name" value="HD-CE"/>
    <property type="match status" value="1"/>
</dbReference>
<evidence type="ECO:0000313" key="2">
    <source>
        <dbReference type="EMBL" id="WMT15380.1"/>
    </source>
</evidence>
<dbReference type="InterPro" id="IPR056471">
    <property type="entry name" value="HD-CE"/>
</dbReference>
<accession>A0ABY9PQA4</accession>
<sequence length="915" mass="105301">MKIEQRLKLLAGENDNFSLLLAQWEFDKKLLQRALSTIIRDYPHYSLHDSSHSSTIITQIEKVIGKDVEKLSATDCWLLLESCYWHDAGMLISKDDKKNLLIDEKFRLFLLDTIDSNGDLAFHARNISKNIKDEDYLSLLEASDSLTFVLADYYRRIHAERSGDYVKKPESIRIESPRTSLIPSRLFSFVAQIVACHGKGRESLFEIPRRNDGVDSSDYAHPRYVASLLRIGDLLDIDDGRFCPTMLSNIGDVPQTSIDHQNKHASISSLQIDSDSIDIEAICFDYGSYNAQRNWFSYIQSEFDFQKKSWHKIVPNNNYRALPTINRLNCNLSGYLSVDGSAPKISLDTRRVYDYLSGALIYSERFPYIRELIQNAVDATVYKVWDRMYHVENIDGLSDSDLRGKFNSLLEHERIDISFMEKERGGDTIKYIFKIRDYATGISFSDLKKIFNVGSEVTSGRKKIAYTMKDWAKPSGYFGLGLQSVFKMCSNVIIKTKSRNDKGYLISVINTGYQPDFTIKEVSDDYFDGTEISLEIKEEIIPNTVPASASDVLNKFDPVKDNILEIWPVVVRNIIVDAFLSTKVKIFLNNDLVIFPGDKGVDFYTDYESGADYQLRVDLSKSYRTKVYYKDAIIDIERLNLAELGVVGGVNIFKGNASEWVTIDRKKLRADRSDDLESLYISIIKSNRLNIINSTPDKSEGDFYYFAYHNETSEGIWRKYVVASNPLDEYLTSAKKLVVIGGQFSNVSKDDGSVSLGIKTDCISRIVNRLGYVVKMNYICGDVKDYHGGKLSYYQFEVEFCKSESTEYHVDPELIKAWIPKNTKDNWPYRYAVPCFSPDYKDISLPMELIPKWSFIVVRSWSFNYFIFLPFNGYDNISEDVKAIYEYYKKNNHTDMNYSDFESKYFEVWTKIGVM</sequence>
<reference evidence="2 3" key="1">
    <citation type="submission" date="2023-08" db="EMBL/GenBank/DDBJ databases">
        <title>Complete Genome and Methylome dissection of Serratia fonticola NEB369.</title>
        <authorList>
            <person name="Fomenkov A."/>
            <person name="Roberts R.D."/>
        </authorList>
    </citation>
    <scope>NUCLEOTIDE SEQUENCE [LARGE SCALE GENOMIC DNA]</scope>
    <source>
        <strain evidence="2 3">NEB369</strain>
    </source>
</reference>
<dbReference type="EMBL" id="CP133586">
    <property type="protein sequence ID" value="WMT15380.1"/>
    <property type="molecule type" value="Genomic_DNA"/>
</dbReference>